<reference evidence="2 3" key="1">
    <citation type="journal article" date="2014" name="Int. J. Syst. Evol. Microbiol.">
        <title>Celeribacter indicus sp. nov., a polycyclic aromatic hydrocarbon-degrading bacterium from deep-sea sediment and reclassification of Huaishuia halophila as Celeribacter halophilus comb. nov.</title>
        <authorList>
            <person name="Lai Q."/>
            <person name="Cao J."/>
            <person name="Yuan J."/>
            <person name="Li F."/>
            <person name="Shao Z."/>
        </authorList>
    </citation>
    <scope>NUCLEOTIDE SEQUENCE [LARGE SCALE GENOMIC DNA]</scope>
    <source>
        <strain evidence="2">P73</strain>
    </source>
</reference>
<dbReference type="InterPro" id="IPR012349">
    <property type="entry name" value="Split_barrel_FMN-bd"/>
</dbReference>
<dbReference type="InterPro" id="IPR011576">
    <property type="entry name" value="Pyridox_Oxase_N"/>
</dbReference>
<dbReference type="STRING" id="1208324.P73_4245"/>
<protein>
    <submittedName>
        <fullName evidence="2">Pyridoxamine 5'-phosphate oxidase-like protein</fullName>
    </submittedName>
</protein>
<sequence>MMKPVQDISELEALYGTPGPAATEKVARRLTPEFRTWIECSRFCILSTVGPEGTDASPRGDRTPVVRELDAGTLALPDWQGNNRIDSLRNIVRDPRASLMFFVPGSNNVVRVNGRAFVTLDAELRESFEVNGKHPRSVIVLGIAEIYTQCARALMRAGLWEGRDESASLPTVGEILASLTDGRVGGKAYDEEWPHRAAGSMW</sequence>
<accession>A0A0B5E6B1</accession>
<dbReference type="NCBIfam" id="TIGR04025">
    <property type="entry name" value="PPOX_FMN_DR2398"/>
    <property type="match status" value="1"/>
</dbReference>
<evidence type="ECO:0000313" key="3">
    <source>
        <dbReference type="Proteomes" id="UP000031521"/>
    </source>
</evidence>
<name>A0A0B5E6B1_9RHOB</name>
<dbReference type="Gene3D" id="2.30.110.10">
    <property type="entry name" value="Electron Transport, Fmn-binding Protein, Chain A"/>
    <property type="match status" value="1"/>
</dbReference>
<dbReference type="Pfam" id="PF01243">
    <property type="entry name" value="PNPOx_N"/>
    <property type="match status" value="1"/>
</dbReference>
<dbReference type="KEGG" id="cid:P73_4245"/>
<evidence type="ECO:0000259" key="1">
    <source>
        <dbReference type="Pfam" id="PF01243"/>
    </source>
</evidence>
<gene>
    <name evidence="2" type="ORF">P73_4245</name>
</gene>
<keyword evidence="3" id="KW-1185">Reference proteome</keyword>
<feature type="domain" description="Pyridoxamine 5'-phosphate oxidase N-terminal" evidence="1">
    <location>
        <begin position="30"/>
        <end position="150"/>
    </location>
</feature>
<dbReference type="EMBL" id="CP004393">
    <property type="protein sequence ID" value="AJE48960.1"/>
    <property type="molecule type" value="Genomic_DNA"/>
</dbReference>
<dbReference type="PANTHER" id="PTHR42815:SF2">
    <property type="entry name" value="FAD-BINDING, PUTATIVE (AFU_ORTHOLOGUE AFUA_6G07600)-RELATED"/>
    <property type="match status" value="1"/>
</dbReference>
<dbReference type="HOGENOM" id="CLU_085054_0_0_5"/>
<organism evidence="2 3">
    <name type="scientific">Celeribacter indicus</name>
    <dbReference type="NCBI Taxonomy" id="1208324"/>
    <lineage>
        <taxon>Bacteria</taxon>
        <taxon>Pseudomonadati</taxon>
        <taxon>Pseudomonadota</taxon>
        <taxon>Alphaproteobacteria</taxon>
        <taxon>Rhodobacterales</taxon>
        <taxon>Roseobacteraceae</taxon>
        <taxon>Celeribacter</taxon>
    </lineage>
</organism>
<proteinExistence type="predicted"/>
<evidence type="ECO:0000313" key="2">
    <source>
        <dbReference type="EMBL" id="AJE48960.1"/>
    </source>
</evidence>
<dbReference type="PANTHER" id="PTHR42815">
    <property type="entry name" value="FAD-BINDING, PUTATIVE (AFU_ORTHOLOGUE AFUA_6G07600)-RELATED"/>
    <property type="match status" value="1"/>
</dbReference>
<dbReference type="AlphaFoldDB" id="A0A0B5E6B1"/>
<dbReference type="SUPFAM" id="SSF50475">
    <property type="entry name" value="FMN-binding split barrel"/>
    <property type="match status" value="1"/>
</dbReference>
<dbReference type="Proteomes" id="UP000031521">
    <property type="component" value="Chromosome"/>
</dbReference>
<dbReference type="InterPro" id="IPR024029">
    <property type="entry name" value="Pyridox_Oxase_FMN-dep"/>
</dbReference>